<evidence type="ECO:0000313" key="2">
    <source>
        <dbReference type="EMBL" id="MDI9238910.1"/>
    </source>
</evidence>
<sequence>MENPYQSPNASVVTRERGNDLLDDVVGGQKQAIWAMLLYVAAGVLRIGLAPMAMLALLCLLMSWMGIYRMGRGLGYPLWLRIVLIVLMLVPLVGLLVLVSLSARATSRLRKAGYSVGLMGARNY</sequence>
<dbReference type="Proteomes" id="UP001321580">
    <property type="component" value="Unassembled WGS sequence"/>
</dbReference>
<feature type="transmembrane region" description="Helical" evidence="1">
    <location>
        <begin position="78"/>
        <end position="101"/>
    </location>
</feature>
<dbReference type="RefSeq" id="WP_283212342.1">
    <property type="nucleotide sequence ID" value="NZ_JASGBI010000001.1"/>
</dbReference>
<keyword evidence="1" id="KW-0812">Transmembrane</keyword>
<gene>
    <name evidence="2" type="ORF">QLQ15_08280</name>
</gene>
<evidence type="ECO:0000256" key="1">
    <source>
        <dbReference type="SAM" id="Phobius"/>
    </source>
</evidence>
<keyword evidence="1" id="KW-0472">Membrane</keyword>
<comment type="caution">
    <text evidence="2">The sequence shown here is derived from an EMBL/GenBank/DDBJ whole genome shotgun (WGS) entry which is preliminary data.</text>
</comment>
<evidence type="ECO:0000313" key="3">
    <source>
        <dbReference type="Proteomes" id="UP001321580"/>
    </source>
</evidence>
<keyword evidence="3" id="KW-1185">Reference proteome</keyword>
<name>A0ABT6XG91_9GAMM</name>
<dbReference type="EMBL" id="JASGBI010000001">
    <property type="protein sequence ID" value="MDI9238910.1"/>
    <property type="molecule type" value="Genomic_DNA"/>
</dbReference>
<proteinExistence type="predicted"/>
<protein>
    <recommendedName>
        <fullName evidence="4">Transmembrane protein</fullName>
    </recommendedName>
</protein>
<accession>A0ABT6XG91</accession>
<feature type="transmembrane region" description="Helical" evidence="1">
    <location>
        <begin position="37"/>
        <end position="66"/>
    </location>
</feature>
<reference evidence="2 3" key="1">
    <citation type="submission" date="2023-05" db="EMBL/GenBank/DDBJ databases">
        <title>Lysobacter sp. strain LF1 Genome sequencing and assembly.</title>
        <authorList>
            <person name="Jung Y."/>
        </authorList>
    </citation>
    <scope>NUCLEOTIDE SEQUENCE [LARGE SCALE GENOMIC DNA]</scope>
    <source>
        <strain evidence="2 3">LF1</strain>
    </source>
</reference>
<keyword evidence="1" id="KW-1133">Transmembrane helix</keyword>
<organism evidence="2 3">
    <name type="scientific">Lysobacter stagni</name>
    <dbReference type="NCBI Taxonomy" id="3045172"/>
    <lineage>
        <taxon>Bacteria</taxon>
        <taxon>Pseudomonadati</taxon>
        <taxon>Pseudomonadota</taxon>
        <taxon>Gammaproteobacteria</taxon>
        <taxon>Lysobacterales</taxon>
        <taxon>Lysobacteraceae</taxon>
        <taxon>Lysobacter</taxon>
    </lineage>
</organism>
<evidence type="ECO:0008006" key="4">
    <source>
        <dbReference type="Google" id="ProtNLM"/>
    </source>
</evidence>